<dbReference type="AlphaFoldDB" id="A0A4S5EP92"/>
<dbReference type="OrthoDB" id="4141202at2"/>
<dbReference type="InterPro" id="IPR050678">
    <property type="entry name" value="DNA_Partitioning_ATPase"/>
</dbReference>
<dbReference type="Proteomes" id="UP000305282">
    <property type="component" value="Unassembled WGS sequence"/>
</dbReference>
<gene>
    <name evidence="2" type="ORF">E7Y31_14055</name>
</gene>
<feature type="domain" description="AAA" evidence="1">
    <location>
        <begin position="15"/>
        <end position="189"/>
    </location>
</feature>
<dbReference type="CDD" id="cd02042">
    <property type="entry name" value="ParAB_family"/>
    <property type="match status" value="1"/>
</dbReference>
<dbReference type="PANTHER" id="PTHR13696">
    <property type="entry name" value="P-LOOP CONTAINING NUCLEOSIDE TRIPHOSPHATE HYDROLASE"/>
    <property type="match status" value="1"/>
</dbReference>
<dbReference type="Gene3D" id="3.40.50.300">
    <property type="entry name" value="P-loop containing nucleotide triphosphate hydrolases"/>
    <property type="match status" value="1"/>
</dbReference>
<comment type="caution">
    <text evidence="2">The sequence shown here is derived from an EMBL/GenBank/DDBJ whole genome shotgun (WGS) entry which is preliminary data.</text>
</comment>
<reference evidence="2 3" key="1">
    <citation type="submission" date="2019-04" db="EMBL/GenBank/DDBJ databases">
        <title>Draft genome sequences for three unisolated Alnus-infective Frankia Sp+ strains, AgTrS, AiOr and AvVan, the first sequenced Frankia strains able to sporulate in-planta.</title>
        <authorList>
            <person name="Bethencourt L."/>
            <person name="Vautrin F."/>
            <person name="Taib N."/>
            <person name="Dubost A."/>
            <person name="Castro-Garcia L."/>
            <person name="Imbaud O."/>
            <person name="Abrouk D."/>
            <person name="Fournier P."/>
            <person name="Briolay J."/>
            <person name="Nguyen A."/>
            <person name="Normand P."/>
            <person name="Fernandez M.P."/>
            <person name="Brochier-Armanet C."/>
            <person name="Herrera-Belaroussi A."/>
        </authorList>
    </citation>
    <scope>NUCLEOTIDE SEQUENCE [LARGE SCALE GENOMIC DNA]</scope>
    <source>
        <strain evidence="2 3">AvVan</strain>
    </source>
</reference>
<evidence type="ECO:0000313" key="3">
    <source>
        <dbReference type="Proteomes" id="UP000305282"/>
    </source>
</evidence>
<name>A0A4S5EP92_9ACTN</name>
<evidence type="ECO:0000259" key="1">
    <source>
        <dbReference type="Pfam" id="PF13614"/>
    </source>
</evidence>
<organism evidence="2 3">
    <name type="scientific">Candidatus Frankia alpina</name>
    <dbReference type="NCBI Taxonomy" id="2699483"/>
    <lineage>
        <taxon>Bacteria</taxon>
        <taxon>Bacillati</taxon>
        <taxon>Actinomycetota</taxon>
        <taxon>Actinomycetes</taxon>
        <taxon>Frankiales</taxon>
        <taxon>Frankiaceae</taxon>
        <taxon>Frankia</taxon>
    </lineage>
</organism>
<sequence length="271" mass="28229">MARLVPGATVPGMPITAVVNQKGGVGKTATVAHVAGAIAAAGGRALVVDLDPQGHLTDALKVQEATGPATLAAALTGEWTGKTPELIVGHSTTAAGGALDVVPTALEMFTVSRTLDQMRAREHRLARILAGVGDYDQVLIDCPPSLDIITDNALTAVDGLLVPVQAEDSSLRALRLLLSQVAAVDADLRETPLHLHGMVASLVRRPLTTLARTVLEQLDHLEDLPLLGTVPLAVVVTEAWRMGQTIATYAPDSEHAVVYRELAAVLLQASA</sequence>
<dbReference type="EMBL" id="SSXH01000343">
    <property type="protein sequence ID" value="THJ73882.1"/>
    <property type="molecule type" value="Genomic_DNA"/>
</dbReference>
<dbReference type="Pfam" id="PF13614">
    <property type="entry name" value="AAA_31"/>
    <property type="match status" value="1"/>
</dbReference>
<dbReference type="InterPro" id="IPR027417">
    <property type="entry name" value="P-loop_NTPase"/>
</dbReference>
<proteinExistence type="predicted"/>
<protein>
    <submittedName>
        <fullName evidence="2">ParA family protein</fullName>
    </submittedName>
</protein>
<accession>A0A4S5EP92</accession>
<dbReference type="InterPro" id="IPR025669">
    <property type="entry name" value="AAA_dom"/>
</dbReference>
<dbReference type="SUPFAM" id="SSF52540">
    <property type="entry name" value="P-loop containing nucleoside triphosphate hydrolases"/>
    <property type="match status" value="1"/>
</dbReference>
<keyword evidence="3" id="KW-1185">Reference proteome</keyword>
<dbReference type="PANTHER" id="PTHR13696:SF52">
    <property type="entry name" value="PARA FAMILY PROTEIN CT_582"/>
    <property type="match status" value="1"/>
</dbReference>
<evidence type="ECO:0000313" key="2">
    <source>
        <dbReference type="EMBL" id="THJ73882.1"/>
    </source>
</evidence>